<feature type="compositionally biased region" description="Basic and acidic residues" evidence="1">
    <location>
        <begin position="59"/>
        <end position="68"/>
    </location>
</feature>
<evidence type="ECO:0000256" key="1">
    <source>
        <dbReference type="SAM" id="MobiDB-lite"/>
    </source>
</evidence>
<accession>A0A179SET0</accession>
<name>A0A179SET0_9HYPH</name>
<dbReference type="STRING" id="427683.A5481_06380"/>
<gene>
    <name evidence="2" type="ORF">A5481_06380</name>
</gene>
<sequence>MTDFTEADFRKAWRLWRLRSGVVATTGARDDLLEGIRAQAQARQEGRTIPRPPCPARDAVLRRAGLEP</sequence>
<dbReference type="AlphaFoldDB" id="A0A179SET0"/>
<feature type="region of interest" description="Disordered" evidence="1">
    <location>
        <begin position="42"/>
        <end position="68"/>
    </location>
</feature>
<dbReference type="EMBL" id="LWHQ01000011">
    <property type="protein sequence ID" value="OAS26338.1"/>
    <property type="molecule type" value="Genomic_DNA"/>
</dbReference>
<protein>
    <submittedName>
        <fullName evidence="2">Uncharacterized protein</fullName>
    </submittedName>
</protein>
<dbReference type="Proteomes" id="UP000078316">
    <property type="component" value="Unassembled WGS sequence"/>
</dbReference>
<organism evidence="2 3">
    <name type="scientific">Methylobacterium platani</name>
    <dbReference type="NCBI Taxonomy" id="427683"/>
    <lineage>
        <taxon>Bacteria</taxon>
        <taxon>Pseudomonadati</taxon>
        <taxon>Pseudomonadota</taxon>
        <taxon>Alphaproteobacteria</taxon>
        <taxon>Hyphomicrobiales</taxon>
        <taxon>Methylobacteriaceae</taxon>
        <taxon>Methylobacterium</taxon>
    </lineage>
</organism>
<reference evidence="2 3" key="1">
    <citation type="submission" date="2016-04" db="EMBL/GenBank/DDBJ databases">
        <authorList>
            <person name="Evans L.H."/>
            <person name="Alamgir A."/>
            <person name="Owens N."/>
            <person name="Weber N.D."/>
            <person name="Virtaneva K."/>
            <person name="Barbian K."/>
            <person name="Babar A."/>
            <person name="Rosenke K."/>
        </authorList>
    </citation>
    <scope>NUCLEOTIDE SEQUENCE [LARGE SCALE GENOMIC DNA]</scope>
    <source>
        <strain evidence="2 3">PMB02</strain>
    </source>
</reference>
<dbReference type="RefSeq" id="WP_048432258.1">
    <property type="nucleotide sequence ID" value="NZ_LWHQ01000011.1"/>
</dbReference>
<evidence type="ECO:0000313" key="2">
    <source>
        <dbReference type="EMBL" id="OAS26338.1"/>
    </source>
</evidence>
<proteinExistence type="predicted"/>
<comment type="caution">
    <text evidence="2">The sequence shown here is derived from an EMBL/GenBank/DDBJ whole genome shotgun (WGS) entry which is preliminary data.</text>
</comment>
<evidence type="ECO:0000313" key="3">
    <source>
        <dbReference type="Proteomes" id="UP000078316"/>
    </source>
</evidence>